<gene>
    <name evidence="1" type="ORF">FPZ43_12080</name>
</gene>
<evidence type="ECO:0000313" key="2">
    <source>
        <dbReference type="Proteomes" id="UP000320042"/>
    </source>
</evidence>
<protein>
    <submittedName>
        <fullName evidence="1">Uncharacterized protein</fullName>
    </submittedName>
</protein>
<dbReference type="AlphaFoldDB" id="A0A563UCD1"/>
<accession>A0A563UCD1</accession>
<organism evidence="1 2">
    <name type="scientific">Mucilaginibacter pallidiroseus</name>
    <dbReference type="NCBI Taxonomy" id="2599295"/>
    <lineage>
        <taxon>Bacteria</taxon>
        <taxon>Pseudomonadati</taxon>
        <taxon>Bacteroidota</taxon>
        <taxon>Sphingobacteriia</taxon>
        <taxon>Sphingobacteriales</taxon>
        <taxon>Sphingobacteriaceae</taxon>
        <taxon>Mucilaginibacter</taxon>
    </lineage>
</organism>
<evidence type="ECO:0000313" key="1">
    <source>
        <dbReference type="EMBL" id="TWR28994.1"/>
    </source>
</evidence>
<dbReference type="Proteomes" id="UP000320042">
    <property type="component" value="Unassembled WGS sequence"/>
</dbReference>
<dbReference type="SUPFAM" id="SSF82185">
    <property type="entry name" value="Histone H3 K4-specific methyltransferase SET7/9 N-terminal domain"/>
    <property type="match status" value="1"/>
</dbReference>
<comment type="caution">
    <text evidence="1">The sequence shown here is derived from an EMBL/GenBank/DDBJ whole genome shotgun (WGS) entry which is preliminary data.</text>
</comment>
<dbReference type="EMBL" id="VOEJ01000005">
    <property type="protein sequence ID" value="TWR28994.1"/>
    <property type="molecule type" value="Genomic_DNA"/>
</dbReference>
<reference evidence="1 2" key="1">
    <citation type="submission" date="2019-07" db="EMBL/GenBank/DDBJ databases">
        <authorList>
            <person name="Kim J."/>
        </authorList>
    </citation>
    <scope>NUCLEOTIDE SEQUENCE [LARGE SCALE GENOMIC DNA]</scope>
    <source>
        <strain evidence="2">dk17</strain>
    </source>
</reference>
<keyword evidence="2" id="KW-1185">Reference proteome</keyword>
<proteinExistence type="predicted"/>
<dbReference type="Gene3D" id="2.20.110.10">
    <property type="entry name" value="Histone H3 K4-specific methyltransferase SET7/9 N-terminal domain"/>
    <property type="match status" value="1"/>
</dbReference>
<sequence length="214" mass="24199">MAQEVIVVKRKLDENINEVFDVLKSNNAIRNGKYTAYYKKKTIFATGSFDNDKRVGLWQFYDLKGNITQTYNYTSKKIYYEAPELESSPLRYFVDRELNPGDTITKPLRVGGRYYGFLPYLDLFTLPSGYQELDGKIGAMVELLVSPGGRLADYKVHLIVPGAPQAFRIINMNINLPNPDDLVFVPAKLNGEPVSCRISIRCGITSGGHLEFLQ</sequence>
<name>A0A563UCD1_9SPHI</name>